<dbReference type="Proteomes" id="UP000053841">
    <property type="component" value="Unassembled WGS sequence"/>
</dbReference>
<dbReference type="HOGENOM" id="CLU_1754018_0_0_1"/>
<sequence>LSSASHGTTLASLNHDPPAFSIQVPAFGPRPAPANFLCLDANRRCVTSNPVVPGPLSTTTRLHCSRKKGPSCNGCTTNRSPSREACACPSRPCLCACLCARARAAKSLCLTWPPLAYVITAIPTLPTPTPSTTHCRSTRPFRLLPAAWP</sequence>
<gene>
    <name evidence="1" type="ORF">COCCADRAFT_102333</name>
</gene>
<organism evidence="1 2">
    <name type="scientific">Cochliobolus carbonum (strain 26-R-13)</name>
    <name type="common">Maize leaf spot fungus</name>
    <name type="synonym">Bipolaris zeicola</name>
    <dbReference type="NCBI Taxonomy" id="930089"/>
    <lineage>
        <taxon>Eukaryota</taxon>
        <taxon>Fungi</taxon>
        <taxon>Dikarya</taxon>
        <taxon>Ascomycota</taxon>
        <taxon>Pezizomycotina</taxon>
        <taxon>Dothideomycetes</taxon>
        <taxon>Pleosporomycetidae</taxon>
        <taxon>Pleosporales</taxon>
        <taxon>Pleosporineae</taxon>
        <taxon>Pleosporaceae</taxon>
        <taxon>Bipolaris</taxon>
    </lineage>
</organism>
<feature type="non-terminal residue" evidence="1">
    <location>
        <position position="1"/>
    </location>
</feature>
<proteinExistence type="predicted"/>
<dbReference type="KEGG" id="bze:COCCADRAFT_102333"/>
<dbReference type="RefSeq" id="XP_007714673.1">
    <property type="nucleotide sequence ID" value="XM_007716483.1"/>
</dbReference>
<evidence type="ECO:0000313" key="1">
    <source>
        <dbReference type="EMBL" id="EUC31042.1"/>
    </source>
</evidence>
<name>W6XTU0_COCC2</name>
<accession>W6XTU0</accession>
<dbReference type="AlphaFoldDB" id="W6XTU0"/>
<evidence type="ECO:0000313" key="2">
    <source>
        <dbReference type="Proteomes" id="UP000053841"/>
    </source>
</evidence>
<keyword evidence="2" id="KW-1185">Reference proteome</keyword>
<protein>
    <submittedName>
        <fullName evidence="1">Uncharacterized protein</fullName>
    </submittedName>
</protein>
<reference evidence="1 2" key="1">
    <citation type="journal article" date="2013" name="PLoS Genet.">
        <title>Comparative genome structure, secondary metabolite, and effector coding capacity across Cochliobolus pathogens.</title>
        <authorList>
            <person name="Condon B.J."/>
            <person name="Leng Y."/>
            <person name="Wu D."/>
            <person name="Bushley K.E."/>
            <person name="Ohm R.A."/>
            <person name="Otillar R."/>
            <person name="Martin J."/>
            <person name="Schackwitz W."/>
            <person name="Grimwood J."/>
            <person name="MohdZainudin N."/>
            <person name="Xue C."/>
            <person name="Wang R."/>
            <person name="Manning V.A."/>
            <person name="Dhillon B."/>
            <person name="Tu Z.J."/>
            <person name="Steffenson B.J."/>
            <person name="Salamov A."/>
            <person name="Sun H."/>
            <person name="Lowry S."/>
            <person name="LaButti K."/>
            <person name="Han J."/>
            <person name="Copeland A."/>
            <person name="Lindquist E."/>
            <person name="Barry K."/>
            <person name="Schmutz J."/>
            <person name="Baker S.E."/>
            <person name="Ciuffetti L.M."/>
            <person name="Grigoriev I.V."/>
            <person name="Zhong S."/>
            <person name="Turgeon B.G."/>
        </authorList>
    </citation>
    <scope>NUCLEOTIDE SEQUENCE [LARGE SCALE GENOMIC DNA]</scope>
    <source>
        <strain evidence="1 2">26-R-13</strain>
    </source>
</reference>
<dbReference type="GeneID" id="19142540"/>
<dbReference type="EMBL" id="KI964678">
    <property type="protein sequence ID" value="EUC31042.1"/>
    <property type="molecule type" value="Genomic_DNA"/>
</dbReference>